<evidence type="ECO:0000313" key="1">
    <source>
        <dbReference type="EMBL" id="OBJ43773.1"/>
    </source>
</evidence>
<accession>A0A1A3H841</accession>
<evidence type="ECO:0000313" key="2">
    <source>
        <dbReference type="Proteomes" id="UP000093898"/>
    </source>
</evidence>
<organism evidence="1 2">
    <name type="scientific">Mycolicibacterium mucogenicum</name>
    <name type="common">Mycobacterium mucogenicum</name>
    <dbReference type="NCBI Taxonomy" id="56689"/>
    <lineage>
        <taxon>Bacteria</taxon>
        <taxon>Bacillati</taxon>
        <taxon>Actinomycetota</taxon>
        <taxon>Actinomycetes</taxon>
        <taxon>Mycobacteriales</taxon>
        <taxon>Mycobacteriaceae</taxon>
        <taxon>Mycolicibacterium</taxon>
    </lineage>
</organism>
<sequence>MARTTARAIDPWLNPPAARVPLTKRTDGTWRWDDEVSYYVRNYGLSPGAEFLNYLHQRNFTPPTVSPEQVSAVIDELFGNPTQPPQPLLALDGTQLLPCGYYCIYQGRAFHCDQYRQQVRLSVDPGESIPDGFEPKDDRNAGPPAIAYKTVPVADITAFYRAITTCWYKGDPFSVGTIIGTRFYLSIGGGRREKLVRPEPPHPTMNEWAQFPNAEVLGMGEISAQIDIIEAARLTMAIVPYRVDGDYLLPVHNPTRGRYAVPKADEIFYFPSPQDSPYLPANDAITTITAYLAAHDPNYPSTGLTPQRLRDGWRLNPTTDVPTIYYIADDKHIITAPATAPTTHIDSQLSAEFRNRHPIVNPPPAHDTGTDIFD</sequence>
<dbReference type="AlphaFoldDB" id="A0A1A3H841"/>
<dbReference type="RefSeq" id="WP_064980094.1">
    <property type="nucleotide sequence ID" value="NZ_LZLC01000073.1"/>
</dbReference>
<dbReference type="Proteomes" id="UP000093898">
    <property type="component" value="Unassembled WGS sequence"/>
</dbReference>
<protein>
    <submittedName>
        <fullName evidence="1">Uncharacterized protein</fullName>
    </submittedName>
</protein>
<comment type="caution">
    <text evidence="1">The sequence shown here is derived from an EMBL/GenBank/DDBJ whole genome shotgun (WGS) entry which is preliminary data.</text>
</comment>
<name>A0A1A3H841_MYCMU</name>
<reference evidence="1 2" key="1">
    <citation type="submission" date="2016-06" db="EMBL/GenBank/DDBJ databases">
        <authorList>
            <person name="Kjaerup R.B."/>
            <person name="Dalgaard T.S."/>
            <person name="Juul-Madsen H.R."/>
        </authorList>
    </citation>
    <scope>NUCLEOTIDE SEQUENCE [LARGE SCALE GENOMIC DNA]</scope>
    <source>
        <strain evidence="1 2">1127319.6</strain>
    </source>
</reference>
<proteinExistence type="predicted"/>
<dbReference type="OrthoDB" id="275232at2"/>
<gene>
    <name evidence="1" type="ORF">A5630_18020</name>
</gene>
<dbReference type="EMBL" id="LZLC01000073">
    <property type="protein sequence ID" value="OBJ43773.1"/>
    <property type="molecule type" value="Genomic_DNA"/>
</dbReference>